<protein>
    <submittedName>
        <fullName evidence="5">Relaxase/Mobilisation nuclease domain-containing protein</fullName>
    </submittedName>
</protein>
<feature type="region of interest" description="Disordered" evidence="1">
    <location>
        <begin position="256"/>
        <end position="280"/>
    </location>
</feature>
<evidence type="ECO:0000256" key="1">
    <source>
        <dbReference type="SAM" id="MobiDB-lite"/>
    </source>
</evidence>
<feature type="domain" description="TraI-like middle" evidence="4">
    <location>
        <begin position="171"/>
        <end position="254"/>
    </location>
</feature>
<dbReference type="Proteomes" id="UP000199459">
    <property type="component" value="Unassembled WGS sequence"/>
</dbReference>
<dbReference type="InterPro" id="IPR049751">
    <property type="entry name" value="TraI/MobA_relaxases"/>
</dbReference>
<evidence type="ECO:0000259" key="3">
    <source>
        <dbReference type="Pfam" id="PF18821"/>
    </source>
</evidence>
<feature type="domain" description="MobA/VirD2-like nuclease" evidence="2">
    <location>
        <begin position="22"/>
        <end position="154"/>
    </location>
</feature>
<gene>
    <name evidence="5" type="ORF">SAMN05216325_11475</name>
</gene>
<dbReference type="AlphaFoldDB" id="A0A1H8FTF5"/>
<dbReference type="EMBL" id="FOCP01000014">
    <property type="protein sequence ID" value="SEN34814.1"/>
    <property type="molecule type" value="Genomic_DNA"/>
</dbReference>
<name>A0A1H8FTF5_9PROT</name>
<reference evidence="5 6" key="1">
    <citation type="submission" date="2016-10" db="EMBL/GenBank/DDBJ databases">
        <authorList>
            <person name="de Groot N.N."/>
        </authorList>
    </citation>
    <scope>NUCLEOTIDE SEQUENCE [LARGE SCALE GENOMIC DNA]</scope>
    <source>
        <strain evidence="5 6">Nm22</strain>
    </source>
</reference>
<accession>A0A1H8FTF5</accession>
<dbReference type="InterPro" id="IPR054462">
    <property type="entry name" value="TraI_M"/>
</dbReference>
<evidence type="ECO:0000259" key="4">
    <source>
        <dbReference type="Pfam" id="PF22863"/>
    </source>
</evidence>
<feature type="compositionally biased region" description="Polar residues" evidence="1">
    <location>
        <begin position="257"/>
        <end position="268"/>
    </location>
</feature>
<feature type="domain" description="Large polyvalent protein-associated" evidence="3">
    <location>
        <begin position="435"/>
        <end position="522"/>
    </location>
</feature>
<dbReference type="Pfam" id="PF18821">
    <property type="entry name" value="LPD7"/>
    <property type="match status" value="1"/>
</dbReference>
<evidence type="ECO:0000259" key="2">
    <source>
        <dbReference type="Pfam" id="PF03432"/>
    </source>
</evidence>
<sequence length="541" mass="62065">MIAKIIPIKSIRKSNFSALVKYLTDPRGKTERIGQVSVKNCYTDELISVLLEIQNTQEMNKRAKSDKTCHLVLSFPEGERLSNDQLNEIEERFCEALGFHEHQRISVVHDDTDNLHIHIAINKIHPRKLTIHNPYYDYKKVATLCEQIEQEYGLTQVNHETRIDKTERIIQDIEAKAGVESLLGWIKRECLDDIKRVNAWQDLHLVLQNHGLEIRERGNGLVFVSNNGVAVKASSVDRSLSKPNLIKRLGAFESALDTPQNNTQSAKTPRSKAKHYQPKPLQNNVDTSGLHERYQQQQANAALLRKEQWLKLREQRDLLIERAKQEARSKRRIIKHVQTGPLGKKALYATISLQFKTTLDEVKREYHEAYAQLKADSRRMAWLDWLTVEARNGNTEALAVLRARSKRGDRSGAVMGDHLAGIEYDNNQSRTDKIESITKDGTVFYKTGTSAVRDDGKRLFVTKHNVDDSLADVLQFAIDKYGNHLSVNGSDDFRKSVVQAAVQNRIHVTFDDPELELHRRQLSRQIVFQKRSKTSMCRRSL</sequence>
<dbReference type="STRING" id="917.SAMN05216326_106110"/>
<organism evidence="5 6">
    <name type="scientific">Nitrosomonas marina</name>
    <dbReference type="NCBI Taxonomy" id="917"/>
    <lineage>
        <taxon>Bacteria</taxon>
        <taxon>Pseudomonadati</taxon>
        <taxon>Pseudomonadota</taxon>
        <taxon>Betaproteobacteria</taxon>
        <taxon>Nitrosomonadales</taxon>
        <taxon>Nitrosomonadaceae</taxon>
        <taxon>Nitrosomonas</taxon>
    </lineage>
</organism>
<dbReference type="Pfam" id="PF03432">
    <property type="entry name" value="Relaxase"/>
    <property type="match status" value="1"/>
</dbReference>
<evidence type="ECO:0000313" key="5">
    <source>
        <dbReference type="EMBL" id="SEN34814.1"/>
    </source>
</evidence>
<dbReference type="InterPro" id="IPR040677">
    <property type="entry name" value="LPD7"/>
</dbReference>
<proteinExistence type="predicted"/>
<dbReference type="OrthoDB" id="279005at2"/>
<evidence type="ECO:0000313" key="6">
    <source>
        <dbReference type="Proteomes" id="UP000199459"/>
    </source>
</evidence>
<dbReference type="Pfam" id="PF22863">
    <property type="entry name" value="TraI_middle"/>
    <property type="match status" value="1"/>
</dbReference>
<dbReference type="RefSeq" id="WP_090632761.1">
    <property type="nucleotide sequence ID" value="NZ_FOCP01000014.1"/>
</dbReference>
<dbReference type="InterPro" id="IPR005094">
    <property type="entry name" value="Endonuclease_MobA/VirD2"/>
</dbReference>
<dbReference type="NCBIfam" id="NF041893">
    <property type="entry name" value="TraI_MobP_relax"/>
    <property type="match status" value="1"/>
</dbReference>